<protein>
    <submittedName>
        <fullName evidence="2">Uncharacterized protein</fullName>
    </submittedName>
</protein>
<dbReference type="AlphaFoldDB" id="A0AAE0SDV9"/>
<organism evidence="2 3">
    <name type="scientific">Potamilus streckersoni</name>
    <dbReference type="NCBI Taxonomy" id="2493646"/>
    <lineage>
        <taxon>Eukaryota</taxon>
        <taxon>Metazoa</taxon>
        <taxon>Spiralia</taxon>
        <taxon>Lophotrochozoa</taxon>
        <taxon>Mollusca</taxon>
        <taxon>Bivalvia</taxon>
        <taxon>Autobranchia</taxon>
        <taxon>Heteroconchia</taxon>
        <taxon>Palaeoheterodonta</taxon>
        <taxon>Unionida</taxon>
        <taxon>Unionoidea</taxon>
        <taxon>Unionidae</taxon>
        <taxon>Ambleminae</taxon>
        <taxon>Lampsilini</taxon>
        <taxon>Potamilus</taxon>
    </lineage>
</organism>
<comment type="caution">
    <text evidence="2">The sequence shown here is derived from an EMBL/GenBank/DDBJ whole genome shotgun (WGS) entry which is preliminary data.</text>
</comment>
<evidence type="ECO:0000256" key="1">
    <source>
        <dbReference type="SAM" id="SignalP"/>
    </source>
</evidence>
<proteinExistence type="predicted"/>
<feature type="chain" id="PRO_5042050981" evidence="1">
    <location>
        <begin position="26"/>
        <end position="240"/>
    </location>
</feature>
<dbReference type="Proteomes" id="UP001195483">
    <property type="component" value="Unassembled WGS sequence"/>
</dbReference>
<keyword evidence="1" id="KW-0732">Signal</keyword>
<reference evidence="2" key="3">
    <citation type="submission" date="2023-05" db="EMBL/GenBank/DDBJ databases">
        <authorList>
            <person name="Smith C.H."/>
        </authorList>
    </citation>
    <scope>NUCLEOTIDE SEQUENCE</scope>
    <source>
        <strain evidence="2">CHS0354</strain>
        <tissue evidence="2">Mantle</tissue>
    </source>
</reference>
<feature type="signal peptide" evidence="1">
    <location>
        <begin position="1"/>
        <end position="25"/>
    </location>
</feature>
<accession>A0AAE0SDV9</accession>
<keyword evidence="3" id="KW-1185">Reference proteome</keyword>
<name>A0AAE0SDV9_9BIVA</name>
<reference evidence="2" key="1">
    <citation type="journal article" date="2021" name="Genome Biol. Evol.">
        <title>A High-Quality Reference Genome for a Parasitic Bivalve with Doubly Uniparental Inheritance (Bivalvia: Unionida).</title>
        <authorList>
            <person name="Smith C.H."/>
        </authorList>
    </citation>
    <scope>NUCLEOTIDE SEQUENCE</scope>
    <source>
        <strain evidence="2">CHS0354</strain>
    </source>
</reference>
<evidence type="ECO:0000313" key="2">
    <source>
        <dbReference type="EMBL" id="KAK3590121.1"/>
    </source>
</evidence>
<reference evidence="2" key="2">
    <citation type="journal article" date="2021" name="Genome Biol. Evol.">
        <title>Developing a high-quality reference genome for a parasitic bivalve with doubly uniparental inheritance (Bivalvia: Unionida).</title>
        <authorList>
            <person name="Smith C.H."/>
        </authorList>
    </citation>
    <scope>NUCLEOTIDE SEQUENCE</scope>
    <source>
        <strain evidence="2">CHS0354</strain>
        <tissue evidence="2">Mantle</tissue>
    </source>
</reference>
<evidence type="ECO:0000313" key="3">
    <source>
        <dbReference type="Proteomes" id="UP001195483"/>
    </source>
</evidence>
<dbReference type="EMBL" id="JAEAOA010002345">
    <property type="protein sequence ID" value="KAK3590121.1"/>
    <property type="molecule type" value="Genomic_DNA"/>
</dbReference>
<gene>
    <name evidence="2" type="ORF">CHS0354_041170</name>
</gene>
<sequence length="240" mass="27622">MVTMDIFLKIALSSVSLLILCPTRCILAPLSERIMEPCGGSRTSNTQLVLTTIPQKISEFAQIQILQAKSTQICSESKTLKDNFYAERINDQDLQSLLDNISSLERFPKIPSTPSEPKRFLQYLKDCYKETSAAVVFVERMLTDETRESITSTSSRRMSFFTEYGKLKENLYTFLCQLNIAVKNFDSSIDNFADTDTIDKSLRSLSTTERFNRDYIILRDVTRLFNYFTKCFSERTCFVL</sequence>